<dbReference type="Proteomes" id="UP000194161">
    <property type="component" value="Chromosome"/>
</dbReference>
<name>A0A1W6ZIL0_9BORD</name>
<proteinExistence type="predicted"/>
<dbReference type="AlphaFoldDB" id="A0A1W6ZIL0"/>
<organism evidence="1 2">
    <name type="scientific">Bordetella genomosp. 13</name>
    <dbReference type="NCBI Taxonomy" id="463040"/>
    <lineage>
        <taxon>Bacteria</taxon>
        <taxon>Pseudomonadati</taxon>
        <taxon>Pseudomonadota</taxon>
        <taxon>Betaproteobacteria</taxon>
        <taxon>Burkholderiales</taxon>
        <taxon>Alcaligenaceae</taxon>
        <taxon>Bordetella</taxon>
    </lineage>
</organism>
<evidence type="ECO:0000313" key="1">
    <source>
        <dbReference type="EMBL" id="ARP97142.1"/>
    </source>
</evidence>
<keyword evidence="2" id="KW-1185">Reference proteome</keyword>
<sequence>MDNCINLKNRFYFMRLARISAVQEPCLAKLDKLNNISAGGESRLLFIPGPHAVHNFASL</sequence>
<evidence type="ECO:0000313" key="2">
    <source>
        <dbReference type="Proteomes" id="UP000194161"/>
    </source>
</evidence>
<dbReference type="EMBL" id="CP021111">
    <property type="protein sequence ID" value="ARP97142.1"/>
    <property type="molecule type" value="Genomic_DNA"/>
</dbReference>
<gene>
    <name evidence="1" type="ORF">CAL15_23865</name>
</gene>
<dbReference type="KEGG" id="bgm:CAL15_23865"/>
<protein>
    <submittedName>
        <fullName evidence="1">Uncharacterized protein</fullName>
    </submittedName>
</protein>
<reference evidence="1 2" key="1">
    <citation type="submission" date="2017-05" db="EMBL/GenBank/DDBJ databases">
        <title>Complete and WGS of Bordetella genogroups.</title>
        <authorList>
            <person name="Spilker T."/>
            <person name="LiPuma J."/>
        </authorList>
    </citation>
    <scope>NUCLEOTIDE SEQUENCE [LARGE SCALE GENOMIC DNA]</scope>
    <source>
        <strain evidence="1 2">AU7206</strain>
    </source>
</reference>
<accession>A0A1W6ZIL0</accession>
<dbReference type="STRING" id="463040.CAL15_23865"/>